<dbReference type="AlphaFoldDB" id="A0A934NKR7"/>
<organism evidence="3 4">
    <name type="scientific">Gelidibacter salicanalis</name>
    <dbReference type="NCBI Taxonomy" id="291193"/>
    <lineage>
        <taxon>Bacteria</taxon>
        <taxon>Pseudomonadati</taxon>
        <taxon>Bacteroidota</taxon>
        <taxon>Flavobacteriia</taxon>
        <taxon>Flavobacteriales</taxon>
        <taxon>Flavobacteriaceae</taxon>
        <taxon>Gelidibacter</taxon>
    </lineage>
</organism>
<accession>A0A934NKR7</accession>
<feature type="transmembrane region" description="Helical" evidence="1">
    <location>
        <begin position="147"/>
        <end position="168"/>
    </location>
</feature>
<reference evidence="3 4" key="1">
    <citation type="submission" date="2020-09" db="EMBL/GenBank/DDBJ databases">
        <title>Draft genome of Gelidibacter salicanalis PAMC21136.</title>
        <authorList>
            <person name="Park H."/>
        </authorList>
    </citation>
    <scope>NUCLEOTIDE SEQUENCE [LARGE SCALE GENOMIC DNA]</scope>
    <source>
        <strain evidence="3 4">PAMC21136</strain>
    </source>
</reference>
<proteinExistence type="predicted"/>
<evidence type="ECO:0000313" key="3">
    <source>
        <dbReference type="EMBL" id="MBJ7882002.1"/>
    </source>
</evidence>
<evidence type="ECO:0000313" key="4">
    <source>
        <dbReference type="Proteomes" id="UP000662373"/>
    </source>
</evidence>
<name>A0A934NKR7_9FLAO</name>
<dbReference type="RefSeq" id="WP_199601310.1">
    <property type="nucleotide sequence ID" value="NZ_JAEHJZ010000036.1"/>
</dbReference>
<feature type="transmembrane region" description="Helical" evidence="1">
    <location>
        <begin position="180"/>
        <end position="201"/>
    </location>
</feature>
<gene>
    <name evidence="3" type="ORF">JEM65_15305</name>
</gene>
<dbReference type="InterPro" id="IPR052776">
    <property type="entry name" value="Chloro_ReproSupport/MetalTrans"/>
</dbReference>
<sequence>MMNMSLPFIAGTVAATLHVLSGPDHLAAVAPFAIERVKKAWKVGMLWGVGHLSGMLLIGVLFLLFKDLIPIEEISKYSEKLVGFVLILLGIWIFVKILRSNKKRRDKHIPVHSNDNPLIHGHEHSHEADKGHFHDHKEVRKGNVTTYFVGLVHGLAGIAHFLLFLPVIGFASKTESVKYIFGFGVGTLLTMTIFAVVMGRIVAFSKRNYNQHLFQGIHMGSAVFAFLFGIYWVMVN</sequence>
<comment type="caution">
    <text evidence="3">The sequence shown here is derived from an EMBL/GenBank/DDBJ whole genome shotgun (WGS) entry which is preliminary data.</text>
</comment>
<dbReference type="InterPro" id="IPR039447">
    <property type="entry name" value="UreH-like_TM_dom"/>
</dbReference>
<dbReference type="PANTHER" id="PTHR33876">
    <property type="entry name" value="UNNAMED PRODUCT"/>
    <property type="match status" value="1"/>
</dbReference>
<protein>
    <submittedName>
        <fullName evidence="3">Sulfite exporter TauE/SafE family protein</fullName>
    </submittedName>
</protein>
<feature type="transmembrane region" description="Helical" evidence="1">
    <location>
        <begin position="45"/>
        <end position="65"/>
    </location>
</feature>
<keyword evidence="1" id="KW-0472">Membrane</keyword>
<keyword evidence="4" id="KW-1185">Reference proteome</keyword>
<evidence type="ECO:0000256" key="1">
    <source>
        <dbReference type="SAM" id="Phobius"/>
    </source>
</evidence>
<dbReference type="Proteomes" id="UP000662373">
    <property type="component" value="Unassembled WGS sequence"/>
</dbReference>
<evidence type="ECO:0000259" key="2">
    <source>
        <dbReference type="Pfam" id="PF13386"/>
    </source>
</evidence>
<dbReference type="Pfam" id="PF13386">
    <property type="entry name" value="DsbD_2"/>
    <property type="match status" value="1"/>
</dbReference>
<feature type="transmembrane region" description="Helical" evidence="1">
    <location>
        <begin position="77"/>
        <end position="95"/>
    </location>
</feature>
<feature type="transmembrane region" description="Helical" evidence="1">
    <location>
        <begin position="213"/>
        <end position="234"/>
    </location>
</feature>
<keyword evidence="1" id="KW-0812">Transmembrane</keyword>
<feature type="domain" description="Urease accessory protein UreH-like transmembrane" evidence="2">
    <location>
        <begin position="31"/>
        <end position="229"/>
    </location>
</feature>
<dbReference type="PANTHER" id="PTHR33876:SF4">
    <property type="entry name" value="CHLOROPLAST PROTEIN FOR GROWTH AND FERTILITY 2"/>
    <property type="match status" value="1"/>
</dbReference>
<keyword evidence="1" id="KW-1133">Transmembrane helix</keyword>
<dbReference type="EMBL" id="JAEHJZ010000036">
    <property type="protein sequence ID" value="MBJ7882002.1"/>
    <property type="molecule type" value="Genomic_DNA"/>
</dbReference>